<dbReference type="InterPro" id="IPR051536">
    <property type="entry name" value="UDG_Type-4/5"/>
</dbReference>
<dbReference type="SMART" id="SM00987">
    <property type="entry name" value="UreE_C"/>
    <property type="match status" value="1"/>
</dbReference>
<keyword evidence="7" id="KW-0408">Iron</keyword>
<sequence length="218" mass="24168">MTTALETRTARTPPVFAEPHPQEKSLAALRRQADACERCDLYKYATQTVFGEGPSVARVVLVGEQPGDQEDTAGKPFVGPAGRLLDECLQKAGVDRSLCYVTNAVKHFKFERRGKRRLHAKPNAGEIQRCAWWLGGELALLRPDLIVALGATALYSLMGRSVGLTKERGHILQAANGTPVLVTIHPSYLLRIRDHDDRDSERQRFVNELKSIGERLNA</sequence>
<gene>
    <name evidence="11" type="ORF">ELI03_35810</name>
</gene>
<evidence type="ECO:0000256" key="5">
    <source>
        <dbReference type="ARBA" id="ARBA00022763"/>
    </source>
</evidence>
<dbReference type="SUPFAM" id="SSF52141">
    <property type="entry name" value="Uracil-DNA glycosylase-like"/>
    <property type="match status" value="1"/>
</dbReference>
<dbReference type="InterPro" id="IPR036895">
    <property type="entry name" value="Uracil-DNA_glycosylase-like_sf"/>
</dbReference>
<dbReference type="NCBIfam" id="TIGR03914">
    <property type="entry name" value="UDG_fam_dom"/>
    <property type="match status" value="1"/>
</dbReference>
<dbReference type="RefSeq" id="WP_130679654.1">
    <property type="nucleotide sequence ID" value="NZ_SIOQ01000007.1"/>
</dbReference>
<dbReference type="GO" id="GO:0046872">
    <property type="term" value="F:metal ion binding"/>
    <property type="evidence" value="ECO:0007669"/>
    <property type="project" value="UniProtKB-KW"/>
</dbReference>
<evidence type="ECO:0000256" key="8">
    <source>
        <dbReference type="ARBA" id="ARBA00023014"/>
    </source>
</evidence>
<evidence type="ECO:0000256" key="6">
    <source>
        <dbReference type="ARBA" id="ARBA00022801"/>
    </source>
</evidence>
<keyword evidence="8" id="KW-0411">Iron-sulfur</keyword>
<dbReference type="SMART" id="SM00986">
    <property type="entry name" value="UDG"/>
    <property type="match status" value="1"/>
</dbReference>
<dbReference type="Pfam" id="PF03167">
    <property type="entry name" value="UDG"/>
    <property type="match status" value="1"/>
</dbReference>
<dbReference type="Proteomes" id="UP000293652">
    <property type="component" value="Unassembled WGS sequence"/>
</dbReference>
<dbReference type="EMBL" id="SIPC01000012">
    <property type="protein sequence ID" value="TAX63802.1"/>
    <property type="molecule type" value="Genomic_DNA"/>
</dbReference>
<evidence type="ECO:0000256" key="2">
    <source>
        <dbReference type="ARBA" id="ARBA00019403"/>
    </source>
</evidence>
<keyword evidence="4" id="KW-0479">Metal-binding</keyword>
<evidence type="ECO:0000256" key="7">
    <source>
        <dbReference type="ARBA" id="ARBA00023004"/>
    </source>
</evidence>
<comment type="similarity">
    <text evidence="1">Belongs to the uracil-DNA glycosylase (UDG) superfamily. Type 4 (UDGa) family.</text>
</comment>
<evidence type="ECO:0000256" key="9">
    <source>
        <dbReference type="ARBA" id="ARBA00023204"/>
    </source>
</evidence>
<proteinExistence type="inferred from homology"/>
<feature type="domain" description="Uracil-DNA glycosylase-like" evidence="10">
    <location>
        <begin position="50"/>
        <end position="210"/>
    </location>
</feature>
<dbReference type="InterPro" id="IPR005122">
    <property type="entry name" value="Uracil-DNA_glycosylase-like"/>
</dbReference>
<dbReference type="NCBIfam" id="TIGR00758">
    <property type="entry name" value="UDG_fam4"/>
    <property type="match status" value="1"/>
</dbReference>
<accession>A0A4Q8XNF9</accession>
<keyword evidence="3" id="KW-0004">4Fe-4S</keyword>
<dbReference type="GO" id="GO:0097506">
    <property type="term" value="F:deaminated base DNA N-glycosylase activity"/>
    <property type="evidence" value="ECO:0007669"/>
    <property type="project" value="UniProtKB-ARBA"/>
</dbReference>
<name>A0A4Q8XNF9_RHILE</name>
<dbReference type="PANTHER" id="PTHR33693:SF9">
    <property type="entry name" value="TYPE-4 URACIL-DNA GLYCOSYLASE"/>
    <property type="match status" value="1"/>
</dbReference>
<dbReference type="PANTHER" id="PTHR33693">
    <property type="entry name" value="TYPE-5 URACIL-DNA GLYCOSYLASE"/>
    <property type="match status" value="1"/>
</dbReference>
<evidence type="ECO:0000256" key="4">
    <source>
        <dbReference type="ARBA" id="ARBA00022723"/>
    </source>
</evidence>
<organism evidence="11 12">
    <name type="scientific">Rhizobium leguminosarum</name>
    <dbReference type="NCBI Taxonomy" id="384"/>
    <lineage>
        <taxon>Bacteria</taxon>
        <taxon>Pseudomonadati</taxon>
        <taxon>Pseudomonadota</taxon>
        <taxon>Alphaproteobacteria</taxon>
        <taxon>Hyphomicrobiales</taxon>
        <taxon>Rhizobiaceae</taxon>
        <taxon>Rhizobium/Agrobacterium group</taxon>
        <taxon>Rhizobium</taxon>
    </lineage>
</organism>
<keyword evidence="9" id="KW-0234">DNA repair</keyword>
<dbReference type="InterPro" id="IPR005273">
    <property type="entry name" value="Ura-DNA_glyco_family4"/>
</dbReference>
<dbReference type="Gene3D" id="3.40.470.10">
    <property type="entry name" value="Uracil-DNA glycosylase-like domain"/>
    <property type="match status" value="1"/>
</dbReference>
<keyword evidence="5" id="KW-0227">DNA damage</keyword>
<dbReference type="AlphaFoldDB" id="A0A4Q8XNF9"/>
<evidence type="ECO:0000313" key="12">
    <source>
        <dbReference type="Proteomes" id="UP000293652"/>
    </source>
</evidence>
<keyword evidence="6" id="KW-0378">Hydrolase</keyword>
<protein>
    <recommendedName>
        <fullName evidence="2">Type-4 uracil-DNA glycosylase</fullName>
    </recommendedName>
</protein>
<comment type="caution">
    <text evidence="11">The sequence shown here is derived from an EMBL/GenBank/DDBJ whole genome shotgun (WGS) entry which is preliminary data.</text>
</comment>
<evidence type="ECO:0000259" key="10">
    <source>
        <dbReference type="SMART" id="SM00986"/>
    </source>
</evidence>
<evidence type="ECO:0000313" key="11">
    <source>
        <dbReference type="EMBL" id="TAX63802.1"/>
    </source>
</evidence>
<dbReference type="GO" id="GO:0051539">
    <property type="term" value="F:4 iron, 4 sulfur cluster binding"/>
    <property type="evidence" value="ECO:0007669"/>
    <property type="project" value="UniProtKB-KW"/>
</dbReference>
<evidence type="ECO:0000256" key="3">
    <source>
        <dbReference type="ARBA" id="ARBA00022485"/>
    </source>
</evidence>
<dbReference type="CDD" id="cd10030">
    <property type="entry name" value="UDG-F4_TTUDGA_SPO1dp_like"/>
    <property type="match status" value="1"/>
</dbReference>
<dbReference type="GO" id="GO:0006281">
    <property type="term" value="P:DNA repair"/>
    <property type="evidence" value="ECO:0007669"/>
    <property type="project" value="UniProtKB-KW"/>
</dbReference>
<reference evidence="11 12" key="1">
    <citation type="submission" date="2019-02" db="EMBL/GenBank/DDBJ databases">
        <title>The genomic architecture of introgression among sibling species of bacteria.</title>
        <authorList>
            <person name="Cavassim M.I.A."/>
            <person name="Moeskjaer S."/>
            <person name="Moslemi C."/>
            <person name="Fields B."/>
            <person name="Bachmann A."/>
            <person name="Vilhjalmsson B."/>
            <person name="Schierup M.H."/>
            <person name="Young J.P.W."/>
            <person name="Andersen S.U."/>
        </authorList>
    </citation>
    <scope>NUCLEOTIDE SEQUENCE [LARGE SCALE GENOMIC DNA]</scope>
    <source>
        <strain evidence="11 12">SM145A</strain>
    </source>
</reference>
<evidence type="ECO:0000256" key="1">
    <source>
        <dbReference type="ARBA" id="ARBA00006521"/>
    </source>
</evidence>